<proteinExistence type="predicted"/>
<evidence type="ECO:0000313" key="2">
    <source>
        <dbReference type="Proteomes" id="UP001160130"/>
    </source>
</evidence>
<accession>A0ABT6L106</accession>
<dbReference type="Proteomes" id="UP001160130">
    <property type="component" value="Unassembled WGS sequence"/>
</dbReference>
<protein>
    <recommendedName>
        <fullName evidence="3">DUF3263 domain-containing protein</fullName>
    </recommendedName>
</protein>
<comment type="caution">
    <text evidence="1">The sequence shown here is derived from an EMBL/GenBank/DDBJ whole genome shotgun (WGS) entry which is preliminary data.</text>
</comment>
<evidence type="ECO:0008006" key="3">
    <source>
        <dbReference type="Google" id="ProtNLM"/>
    </source>
</evidence>
<reference evidence="1 2" key="1">
    <citation type="submission" date="2023-04" db="EMBL/GenBank/DDBJ databases">
        <title>Forest soil microbial communities from Buena Vista Peninsula, Colon Province, Panama.</title>
        <authorList>
            <person name="Bouskill N."/>
        </authorList>
    </citation>
    <scope>NUCLEOTIDE SEQUENCE [LARGE SCALE GENOMIC DNA]</scope>
    <source>
        <strain evidence="1 2">AC80</strain>
    </source>
</reference>
<name>A0ABT6L106_9MYCO</name>
<sequence length="88" mass="10346">MLRSIEQMDSFERLILKFVLAWAPYGGPREDDVWIEFGMTTEQLCLRFTRIVNGLLPRFRGLPAEDRCLLERACGYLRHRRESGQRSA</sequence>
<keyword evidence="2" id="KW-1185">Reference proteome</keyword>
<organism evidence="1 2">
    <name type="scientific">Mycolicibacterium frederiksbergense</name>
    <dbReference type="NCBI Taxonomy" id="117567"/>
    <lineage>
        <taxon>Bacteria</taxon>
        <taxon>Bacillati</taxon>
        <taxon>Actinomycetota</taxon>
        <taxon>Actinomycetes</taxon>
        <taxon>Mycobacteriales</taxon>
        <taxon>Mycobacteriaceae</taxon>
        <taxon>Mycolicibacterium</taxon>
    </lineage>
</organism>
<evidence type="ECO:0000313" key="1">
    <source>
        <dbReference type="EMBL" id="MDH6195887.1"/>
    </source>
</evidence>
<dbReference type="EMBL" id="JARXVE010000003">
    <property type="protein sequence ID" value="MDH6195887.1"/>
    <property type="molecule type" value="Genomic_DNA"/>
</dbReference>
<gene>
    <name evidence="1" type="ORF">M2272_002527</name>
</gene>